<dbReference type="RefSeq" id="WP_182980605.1">
    <property type="nucleotide sequence ID" value="NZ_BAABGB010000051.1"/>
</dbReference>
<dbReference type="Proteomes" id="UP000577891">
    <property type="component" value="Unassembled WGS sequence"/>
</dbReference>
<sequence length="49" mass="5042">MDQVFPATWLKVLAAATPHDLTVTEGQAMIGNGLGYFGSNGLAVVNPAP</sequence>
<proteinExistence type="predicted"/>
<organism evidence="1 2">
    <name type="scientific">Gluconacetobacter asukensis</name>
    <dbReference type="NCBI Taxonomy" id="1017181"/>
    <lineage>
        <taxon>Bacteria</taxon>
        <taxon>Pseudomonadati</taxon>
        <taxon>Pseudomonadota</taxon>
        <taxon>Alphaproteobacteria</taxon>
        <taxon>Acetobacterales</taxon>
        <taxon>Acetobacteraceae</taxon>
        <taxon>Gluconacetobacter</taxon>
    </lineage>
</organism>
<gene>
    <name evidence="1" type="ORF">HLH35_18865</name>
</gene>
<dbReference type="AlphaFoldDB" id="A0A7W4J3T4"/>
<evidence type="ECO:0000313" key="2">
    <source>
        <dbReference type="Proteomes" id="UP000577891"/>
    </source>
</evidence>
<keyword evidence="2" id="KW-1185">Reference proteome</keyword>
<dbReference type="EMBL" id="JABEQE010000030">
    <property type="protein sequence ID" value="MBB2174144.1"/>
    <property type="molecule type" value="Genomic_DNA"/>
</dbReference>
<protein>
    <submittedName>
        <fullName evidence="1">Uncharacterized protein</fullName>
    </submittedName>
</protein>
<comment type="caution">
    <text evidence="1">The sequence shown here is derived from an EMBL/GenBank/DDBJ whole genome shotgun (WGS) entry which is preliminary data.</text>
</comment>
<name>A0A7W4J3T4_9PROT</name>
<reference evidence="1 2" key="1">
    <citation type="submission" date="2020-04" db="EMBL/GenBank/DDBJ databases">
        <title>Description of novel Gluconacetobacter.</title>
        <authorList>
            <person name="Sombolestani A."/>
        </authorList>
    </citation>
    <scope>NUCLEOTIDE SEQUENCE [LARGE SCALE GENOMIC DNA]</scope>
    <source>
        <strain evidence="1 2">LMG 27724</strain>
    </source>
</reference>
<accession>A0A7W4J3T4</accession>
<evidence type="ECO:0000313" key="1">
    <source>
        <dbReference type="EMBL" id="MBB2174144.1"/>
    </source>
</evidence>